<dbReference type="Pfam" id="PF23552">
    <property type="entry name" value="ParB_C"/>
    <property type="match status" value="1"/>
</dbReference>
<proteinExistence type="inferred from homology"/>
<evidence type="ECO:0000256" key="3">
    <source>
        <dbReference type="ARBA" id="ARBA00023125"/>
    </source>
</evidence>
<dbReference type="Gene3D" id="1.10.10.2830">
    <property type="match status" value="1"/>
</dbReference>
<keyword evidence="3" id="KW-0238">DNA-binding</keyword>
<name>A0ABQ0DZP4_9PORP</name>
<dbReference type="CDD" id="cd16393">
    <property type="entry name" value="SPO0J_N"/>
    <property type="match status" value="1"/>
</dbReference>
<dbReference type="InterPro" id="IPR004437">
    <property type="entry name" value="ParB/RepB/Spo0J"/>
</dbReference>
<feature type="domain" description="ParB-like N-terminal" evidence="4">
    <location>
        <begin position="27"/>
        <end position="117"/>
    </location>
</feature>
<dbReference type="InterPro" id="IPR041468">
    <property type="entry name" value="HTH_ParB/Spo0J"/>
</dbReference>
<dbReference type="Pfam" id="PF17762">
    <property type="entry name" value="HTH_ParB"/>
    <property type="match status" value="1"/>
</dbReference>
<dbReference type="Proteomes" id="UP001628220">
    <property type="component" value="Unassembled WGS sequence"/>
</dbReference>
<dbReference type="Pfam" id="PF02195">
    <property type="entry name" value="ParB_N"/>
    <property type="match status" value="1"/>
</dbReference>
<dbReference type="InterPro" id="IPR003115">
    <property type="entry name" value="ParB_N"/>
</dbReference>
<dbReference type="PANTHER" id="PTHR33375">
    <property type="entry name" value="CHROMOSOME-PARTITIONING PROTEIN PARB-RELATED"/>
    <property type="match status" value="1"/>
</dbReference>
<dbReference type="InterPro" id="IPR036086">
    <property type="entry name" value="ParB/Sulfiredoxin_sf"/>
</dbReference>
<gene>
    <name evidence="5" type="ORF">Tsumi_00440</name>
</gene>
<protein>
    <submittedName>
        <fullName evidence="5">ParB/RepB/Spo0J family partition protein</fullName>
    </submittedName>
</protein>
<dbReference type="SUPFAM" id="SSF110849">
    <property type="entry name" value="ParB/Sulfiredoxin"/>
    <property type="match status" value="1"/>
</dbReference>
<organism evidence="5 6">
    <name type="scientific">Porphyromonas miyakawae</name>
    <dbReference type="NCBI Taxonomy" id="3137470"/>
    <lineage>
        <taxon>Bacteria</taxon>
        <taxon>Pseudomonadati</taxon>
        <taxon>Bacteroidota</taxon>
        <taxon>Bacteroidia</taxon>
        <taxon>Bacteroidales</taxon>
        <taxon>Porphyromonadaceae</taxon>
        <taxon>Porphyromonas</taxon>
    </lineage>
</organism>
<evidence type="ECO:0000256" key="2">
    <source>
        <dbReference type="ARBA" id="ARBA00022829"/>
    </source>
</evidence>
<comment type="similarity">
    <text evidence="1">Belongs to the ParB family.</text>
</comment>
<keyword evidence="6" id="KW-1185">Reference proteome</keyword>
<dbReference type="Gene3D" id="3.90.1530.30">
    <property type="match status" value="1"/>
</dbReference>
<evidence type="ECO:0000313" key="5">
    <source>
        <dbReference type="EMBL" id="GAB1250940.1"/>
    </source>
</evidence>
<dbReference type="PANTHER" id="PTHR33375:SF1">
    <property type="entry name" value="CHROMOSOME-PARTITIONING PROTEIN PARB-RELATED"/>
    <property type="match status" value="1"/>
</dbReference>
<comment type="caution">
    <text evidence="5">The sequence shown here is derived from an EMBL/GenBank/DDBJ whole genome shotgun (WGS) entry which is preliminary data.</text>
</comment>
<dbReference type="RefSeq" id="WP_411914768.1">
    <property type="nucleotide sequence ID" value="NZ_BAAFSF010000001.1"/>
</dbReference>
<keyword evidence="2" id="KW-0159">Chromosome partition</keyword>
<reference evidence="5 6" key="1">
    <citation type="journal article" date="2025" name="Int. J. Syst. Evol. Microbiol.">
        <title>Desulfovibrio falkowii sp. nov., Porphyromonas miyakawae sp. nov., Mediterraneibacter flintii sp. nov. and Owariibacterium komagatae gen. nov., sp. nov., isolated from human faeces.</title>
        <authorList>
            <person name="Hamaguchi T."/>
            <person name="Ohara M."/>
            <person name="Hisatomi A."/>
            <person name="Sekiguchi K."/>
            <person name="Takeda J.I."/>
            <person name="Ueyama J."/>
            <person name="Ito M."/>
            <person name="Nishiwaki H."/>
            <person name="Ogi T."/>
            <person name="Hirayama M."/>
            <person name="Ohkuma M."/>
            <person name="Sakamoto M."/>
            <person name="Ohno K."/>
        </authorList>
    </citation>
    <scope>NUCLEOTIDE SEQUENCE [LARGE SCALE GENOMIC DNA]</scope>
    <source>
        <strain evidence="5 6">13CB11C</strain>
    </source>
</reference>
<dbReference type="SMART" id="SM00470">
    <property type="entry name" value="ParB"/>
    <property type="match status" value="1"/>
</dbReference>
<dbReference type="InterPro" id="IPR057240">
    <property type="entry name" value="ParB_dimer_C"/>
</dbReference>
<sequence>MSKREHNVLGRGLGALMSDATGSSSINDLPIDFVRPNPEQPRRTFDPEALSELAASIKSIGLVQPITVRKIADNDYMIISGERRWRASQEAGLATIPAYIKTAADDEMMEMALIENIQREDLNAIEIALAYRKLLDMAEMTQETLSARIGKNRATISNYLRLLRLPAEIQLGLTEKKIDMGHARTLLSLPEPEEQLSLYAETLNEHLSVRELERRCKAYLEGTTDQKKRAKTKNRFYSNDEYDALSKQLSKHFNAPVSLSATATGKGKLTIRFNSEEELMYIIQQIEESHR</sequence>
<dbReference type="NCBIfam" id="TIGR00180">
    <property type="entry name" value="parB_part"/>
    <property type="match status" value="1"/>
</dbReference>
<evidence type="ECO:0000259" key="4">
    <source>
        <dbReference type="SMART" id="SM00470"/>
    </source>
</evidence>
<dbReference type="EMBL" id="BAAFSF010000001">
    <property type="protein sequence ID" value="GAB1250940.1"/>
    <property type="molecule type" value="Genomic_DNA"/>
</dbReference>
<evidence type="ECO:0000256" key="1">
    <source>
        <dbReference type="ARBA" id="ARBA00006295"/>
    </source>
</evidence>
<evidence type="ECO:0000313" key="6">
    <source>
        <dbReference type="Proteomes" id="UP001628220"/>
    </source>
</evidence>
<dbReference type="InterPro" id="IPR050336">
    <property type="entry name" value="Chromosome_partition/occlusion"/>
</dbReference>
<accession>A0ABQ0DZP4</accession>